<keyword evidence="7" id="KW-0472">Membrane</keyword>
<feature type="region of interest" description="Disordered" evidence="6">
    <location>
        <begin position="121"/>
        <end position="181"/>
    </location>
</feature>
<feature type="compositionally biased region" description="Basic and acidic residues" evidence="6">
    <location>
        <begin position="162"/>
        <end position="177"/>
    </location>
</feature>
<name>A0A9W8XNT9_9PLEO</name>
<keyword evidence="3" id="KW-0915">Sodium</keyword>
<feature type="transmembrane region" description="Helical" evidence="7">
    <location>
        <begin position="223"/>
        <end position="244"/>
    </location>
</feature>
<evidence type="ECO:0000256" key="7">
    <source>
        <dbReference type="SAM" id="Phobius"/>
    </source>
</evidence>
<keyword evidence="7" id="KW-1133">Transmembrane helix</keyword>
<reference evidence="8" key="1">
    <citation type="submission" date="2022-10" db="EMBL/GenBank/DDBJ databases">
        <title>Tapping the CABI collections for fungal endophytes: first genome assemblies for Collariella, Neodidymelliopsis, Ascochyta clinopodiicola, Didymella pomorum, Didymosphaeria variabile, Neocosmospora piperis and Neocucurbitaria cava.</title>
        <authorList>
            <person name="Hill R."/>
        </authorList>
    </citation>
    <scope>NUCLEOTIDE SEQUENCE</scope>
    <source>
        <strain evidence="8">IMI 356815</strain>
    </source>
</reference>
<proteinExistence type="predicted"/>
<evidence type="ECO:0008006" key="10">
    <source>
        <dbReference type="Google" id="ProtNLM"/>
    </source>
</evidence>
<evidence type="ECO:0000256" key="1">
    <source>
        <dbReference type="ARBA" id="ARBA00022448"/>
    </source>
</evidence>
<protein>
    <recommendedName>
        <fullName evidence="10">Cation/H+ exchanger domain-containing protein</fullName>
    </recommendedName>
</protein>
<accession>A0A9W8XNT9</accession>
<evidence type="ECO:0000313" key="9">
    <source>
        <dbReference type="Proteomes" id="UP001140513"/>
    </source>
</evidence>
<dbReference type="AlphaFoldDB" id="A0A9W8XNT9"/>
<feature type="transmembrane region" description="Helical" evidence="7">
    <location>
        <begin position="30"/>
        <end position="49"/>
    </location>
</feature>
<keyword evidence="7" id="KW-0812">Transmembrane</keyword>
<feature type="compositionally biased region" description="Basic and acidic residues" evidence="6">
    <location>
        <begin position="131"/>
        <end position="146"/>
    </location>
</feature>
<dbReference type="GO" id="GO:0015297">
    <property type="term" value="F:antiporter activity"/>
    <property type="evidence" value="ECO:0007669"/>
    <property type="project" value="UniProtKB-KW"/>
</dbReference>
<dbReference type="RefSeq" id="XP_056071819.1">
    <property type="nucleotide sequence ID" value="XM_056214552.1"/>
</dbReference>
<dbReference type="OrthoDB" id="1288932at2759"/>
<dbReference type="PANTHER" id="PTHR43562">
    <property type="entry name" value="NAPA-TYPE SODIUM/HYDROGEN ANTIPORTER"/>
    <property type="match status" value="1"/>
</dbReference>
<dbReference type="GO" id="GO:0006814">
    <property type="term" value="P:sodium ion transport"/>
    <property type="evidence" value="ECO:0007669"/>
    <property type="project" value="UniProtKB-KW"/>
</dbReference>
<evidence type="ECO:0000256" key="5">
    <source>
        <dbReference type="ARBA" id="ARBA00023201"/>
    </source>
</evidence>
<feature type="region of interest" description="Disordered" evidence="6">
    <location>
        <begin position="270"/>
        <end position="305"/>
    </location>
</feature>
<keyword evidence="9" id="KW-1185">Reference proteome</keyword>
<dbReference type="Proteomes" id="UP001140513">
    <property type="component" value="Unassembled WGS sequence"/>
</dbReference>
<dbReference type="EMBL" id="JAPEUX010000004">
    <property type="protein sequence ID" value="KAJ4354045.1"/>
    <property type="molecule type" value="Genomic_DNA"/>
</dbReference>
<feature type="compositionally biased region" description="Polar residues" evidence="6">
    <location>
        <begin position="274"/>
        <end position="295"/>
    </location>
</feature>
<evidence type="ECO:0000256" key="6">
    <source>
        <dbReference type="SAM" id="MobiDB-lite"/>
    </source>
</evidence>
<dbReference type="InterPro" id="IPR038770">
    <property type="entry name" value="Na+/solute_symporter_sf"/>
</dbReference>
<keyword evidence="2" id="KW-0050">Antiport</keyword>
<dbReference type="GeneID" id="80909308"/>
<keyword evidence="1" id="KW-0813">Transport</keyword>
<dbReference type="PANTHER" id="PTHR43562:SF3">
    <property type="entry name" value="SODIUM ION_PROTON EXCHANGER (EUROFUNG)"/>
    <property type="match status" value="1"/>
</dbReference>
<keyword evidence="5" id="KW-0739">Sodium transport</keyword>
<sequence>MDDVVGLVMVQVISNIGGGDISAVTVIRPVLVSVAFAVFVPFLCCLCFKPSTIVLNRFRKNHPDAWIAKLLCLRQTALVLHTSLLLGLVTGASYAGTSNLFAAYIAGAVISWWDSEVPHPVNKPGNQASQEKAKANLRDSPRERGEILAGEDTQRNASQECEGERNRDSTTQEKPEVENDTSGTAVYERYYQQAVGRVLQPLFFASIGFSIPITRMFRGSVVWRGIVYTILMALGKLVCGLWLVRFSLTPLKESLNKTLAQLRLPSMPHLWGKKNSSTGRSRPTSAQEGQQNTNPETDRHTSPVQKPFSLHPPLILACAMTARGEIGFLVSSVAESNGVFSSRSQEHGSNSDIFLIVTWAIVLCTILGPLGVGLSVRRVKRLEEEKNGEQEGSGRDVLGAWGVE</sequence>
<dbReference type="Gene3D" id="1.20.1530.20">
    <property type="match status" value="2"/>
</dbReference>
<evidence type="ECO:0000256" key="2">
    <source>
        <dbReference type="ARBA" id="ARBA00022449"/>
    </source>
</evidence>
<evidence type="ECO:0000256" key="3">
    <source>
        <dbReference type="ARBA" id="ARBA00023053"/>
    </source>
</evidence>
<feature type="transmembrane region" description="Helical" evidence="7">
    <location>
        <begin position="353"/>
        <end position="376"/>
    </location>
</feature>
<evidence type="ECO:0000313" key="8">
    <source>
        <dbReference type="EMBL" id="KAJ4354045.1"/>
    </source>
</evidence>
<keyword evidence="4" id="KW-0406">Ion transport</keyword>
<evidence type="ECO:0000256" key="4">
    <source>
        <dbReference type="ARBA" id="ARBA00023065"/>
    </source>
</evidence>
<organism evidence="8 9">
    <name type="scientific">Didymosphaeria variabile</name>
    <dbReference type="NCBI Taxonomy" id="1932322"/>
    <lineage>
        <taxon>Eukaryota</taxon>
        <taxon>Fungi</taxon>
        <taxon>Dikarya</taxon>
        <taxon>Ascomycota</taxon>
        <taxon>Pezizomycotina</taxon>
        <taxon>Dothideomycetes</taxon>
        <taxon>Pleosporomycetidae</taxon>
        <taxon>Pleosporales</taxon>
        <taxon>Massarineae</taxon>
        <taxon>Didymosphaeriaceae</taxon>
        <taxon>Didymosphaeria</taxon>
    </lineage>
</organism>
<gene>
    <name evidence="8" type="ORF">N0V89_005778</name>
</gene>
<comment type="caution">
    <text evidence="8">The sequence shown here is derived from an EMBL/GenBank/DDBJ whole genome shotgun (WGS) entry which is preliminary data.</text>
</comment>